<sequence length="382" mass="43781">MGPLATPTPGFSGELQEGVPSPISLGMLSTSQITFREKTLADPHEAEGSPRRTERETLLQARIKDLKLHLQGTPLERHIQQLYTELEAKGISFRPECYLSDQWGCPSGVPVIGLPFYLADPRLHTLEAELGGDAETESDILMYLRHEAGHAFNYAYRLYDTEEWRKVFGDYSKPYQDDYKPRPFSRKYVVHISGWYAQKHPDEDFAETFAVWLTPGMDWGKRYLGWAALKKLQYVDEVIRRIGRTPPAVQLADRDLDVEQMEETVSDHYRQRQLEERVELKLREHLDHDLLGLFEPADSPSAASAETLVRAERQALIQSVTRYSGVNRAVIVALVDHLLERTAALRLTVQLDKTREYLTKLTSLVTALAMNYLYTDHFFEVD</sequence>
<reference evidence="3" key="1">
    <citation type="submission" date="2016-10" db="EMBL/GenBank/DDBJ databases">
        <authorList>
            <person name="Varghese N."/>
            <person name="Submissions S."/>
        </authorList>
    </citation>
    <scope>NUCLEOTIDE SEQUENCE [LARGE SCALE GENOMIC DNA]</scope>
    <source>
        <strain evidence="3">DSM 17044</strain>
    </source>
</reference>
<proteinExistence type="predicted"/>
<gene>
    <name evidence="2" type="ORF">SAMN05444354_112173</name>
</gene>
<accession>A0A1H7W6C7</accession>
<organism evidence="2 3">
    <name type="scientific">Stigmatella aurantiaca</name>
    <dbReference type="NCBI Taxonomy" id="41"/>
    <lineage>
        <taxon>Bacteria</taxon>
        <taxon>Pseudomonadati</taxon>
        <taxon>Myxococcota</taxon>
        <taxon>Myxococcia</taxon>
        <taxon>Myxococcales</taxon>
        <taxon>Cystobacterineae</taxon>
        <taxon>Archangiaceae</taxon>
        <taxon>Stigmatella</taxon>
    </lineage>
</organism>
<evidence type="ECO:0000256" key="1">
    <source>
        <dbReference type="SAM" id="MobiDB-lite"/>
    </source>
</evidence>
<evidence type="ECO:0000313" key="3">
    <source>
        <dbReference type="Proteomes" id="UP000182719"/>
    </source>
</evidence>
<dbReference type="EMBL" id="FOAP01000012">
    <property type="protein sequence ID" value="SEM17051.1"/>
    <property type="molecule type" value="Genomic_DNA"/>
</dbReference>
<feature type="region of interest" description="Disordered" evidence="1">
    <location>
        <begin position="1"/>
        <end position="21"/>
    </location>
</feature>
<dbReference type="Proteomes" id="UP000182719">
    <property type="component" value="Unassembled WGS sequence"/>
</dbReference>
<dbReference type="InterPro" id="IPR031321">
    <property type="entry name" value="UCP012641"/>
</dbReference>
<dbReference type="AlphaFoldDB" id="A0A1H7W6C7"/>
<dbReference type="Gene3D" id="3.40.390.70">
    <property type="match status" value="1"/>
</dbReference>
<dbReference type="Pfam" id="PF15887">
    <property type="entry name" value="Peptidase_Mx"/>
    <property type="match status" value="1"/>
</dbReference>
<protein>
    <submittedName>
        <fullName evidence="2">Putative zinc-binding metallo-peptidase</fullName>
    </submittedName>
</protein>
<name>A0A1H7W6C7_STIAU</name>
<keyword evidence="3" id="KW-1185">Reference proteome</keyword>
<evidence type="ECO:0000313" key="2">
    <source>
        <dbReference type="EMBL" id="SEM17051.1"/>
    </source>
</evidence>